<evidence type="ECO:0000256" key="9">
    <source>
        <dbReference type="SAM" id="MobiDB-lite"/>
    </source>
</evidence>
<evidence type="ECO:0000259" key="14">
    <source>
        <dbReference type="Pfam" id="PF12795"/>
    </source>
</evidence>
<dbReference type="OrthoDB" id="9799209at2"/>
<dbReference type="InterPro" id="IPR049278">
    <property type="entry name" value="MS_channel_C"/>
</dbReference>
<keyword evidence="7 10" id="KW-0472">Membrane</keyword>
<dbReference type="Pfam" id="PF00924">
    <property type="entry name" value="MS_channel_2nd"/>
    <property type="match status" value="1"/>
</dbReference>
<feature type="domain" description="Mechanosensitive ion channel MscS porin" evidence="14">
    <location>
        <begin position="39"/>
        <end position="272"/>
    </location>
</feature>
<evidence type="ECO:0000313" key="17">
    <source>
        <dbReference type="EMBL" id="ALZ83447.1"/>
    </source>
</evidence>
<dbReference type="GO" id="GO:0005886">
    <property type="term" value="C:plasma membrane"/>
    <property type="evidence" value="ECO:0007669"/>
    <property type="project" value="UniProtKB-SubCell"/>
</dbReference>
<keyword evidence="6 10" id="KW-1133">Transmembrane helix</keyword>
<feature type="signal peptide" evidence="11">
    <location>
        <begin position="1"/>
        <end position="24"/>
    </location>
</feature>
<feature type="transmembrane region" description="Helical" evidence="10">
    <location>
        <begin position="615"/>
        <end position="633"/>
    </location>
</feature>
<feature type="transmembrane region" description="Helical" evidence="10">
    <location>
        <begin position="678"/>
        <end position="702"/>
    </location>
</feature>
<dbReference type="InterPro" id="IPR025692">
    <property type="entry name" value="MscS_IM_dom1"/>
</dbReference>
<evidence type="ECO:0000313" key="18">
    <source>
        <dbReference type="Proteomes" id="UP000064137"/>
    </source>
</evidence>
<evidence type="ECO:0000256" key="6">
    <source>
        <dbReference type="ARBA" id="ARBA00022989"/>
    </source>
</evidence>
<name>A0A0U4VK54_9PSED</name>
<feature type="transmembrane region" description="Helical" evidence="10">
    <location>
        <begin position="824"/>
        <end position="845"/>
    </location>
</feature>
<dbReference type="RefSeq" id="WP_059313705.1">
    <property type="nucleotide sequence ID" value="NZ_CP013987.1"/>
</dbReference>
<evidence type="ECO:0000256" key="5">
    <source>
        <dbReference type="ARBA" id="ARBA00022729"/>
    </source>
</evidence>
<feature type="domain" description="Mechanosensitive ion channel MscS C-terminal" evidence="15">
    <location>
        <begin position="988"/>
        <end position="1070"/>
    </location>
</feature>
<dbReference type="Proteomes" id="UP000064137">
    <property type="component" value="Chromosome"/>
</dbReference>
<feature type="domain" description="Mechanosensitive ion channel inner membrane" evidence="13">
    <location>
        <begin position="493"/>
        <end position="811"/>
    </location>
</feature>
<dbReference type="Pfam" id="PF12794">
    <property type="entry name" value="MscS_TM"/>
    <property type="match status" value="1"/>
</dbReference>
<comment type="similarity">
    <text evidence="2">Belongs to the MscS (TC 1.A.23) family.</text>
</comment>
<proteinExistence type="inferred from homology"/>
<dbReference type="InterPro" id="IPR023408">
    <property type="entry name" value="MscS_beta-dom_sf"/>
</dbReference>
<dbReference type="Gene3D" id="1.10.287.1260">
    <property type="match status" value="1"/>
</dbReference>
<evidence type="ECO:0000256" key="3">
    <source>
        <dbReference type="ARBA" id="ARBA00022475"/>
    </source>
</evidence>
<keyword evidence="8" id="KW-0175">Coiled coil</keyword>
<dbReference type="SUPFAM" id="SSF82861">
    <property type="entry name" value="Mechanosensitive channel protein MscS (YggB), transmembrane region"/>
    <property type="match status" value="1"/>
</dbReference>
<evidence type="ECO:0000256" key="7">
    <source>
        <dbReference type="ARBA" id="ARBA00023136"/>
    </source>
</evidence>
<evidence type="ECO:0000256" key="2">
    <source>
        <dbReference type="ARBA" id="ARBA00008017"/>
    </source>
</evidence>
<feature type="domain" description="Mechanosensitive ion channel transmembrane helices 2/3" evidence="16">
    <location>
        <begin position="872"/>
        <end position="913"/>
    </location>
</feature>
<feature type="chain" id="PRO_5006853054" evidence="11">
    <location>
        <begin position="25"/>
        <end position="1114"/>
    </location>
</feature>
<dbReference type="InterPro" id="IPR011066">
    <property type="entry name" value="MscS_channel_C_sf"/>
</dbReference>
<dbReference type="EMBL" id="CP013987">
    <property type="protein sequence ID" value="ALZ83447.1"/>
    <property type="molecule type" value="Genomic_DNA"/>
</dbReference>
<feature type="transmembrane region" description="Helical" evidence="10">
    <location>
        <begin position="866"/>
        <end position="893"/>
    </location>
</feature>
<evidence type="ECO:0000256" key="4">
    <source>
        <dbReference type="ARBA" id="ARBA00022692"/>
    </source>
</evidence>
<evidence type="ECO:0000256" key="8">
    <source>
        <dbReference type="SAM" id="Coils"/>
    </source>
</evidence>
<dbReference type="GO" id="GO:0009992">
    <property type="term" value="P:intracellular water homeostasis"/>
    <property type="evidence" value="ECO:0007669"/>
    <property type="project" value="TreeGrafter"/>
</dbReference>
<feature type="coiled-coil region" evidence="8">
    <location>
        <begin position="76"/>
        <end position="103"/>
    </location>
</feature>
<dbReference type="PROSITE" id="PS01246">
    <property type="entry name" value="UPF0003"/>
    <property type="match status" value="1"/>
</dbReference>
<dbReference type="InterPro" id="IPR006686">
    <property type="entry name" value="MscS_channel_CS"/>
</dbReference>
<keyword evidence="3" id="KW-1003">Cell membrane</keyword>
<gene>
    <name evidence="17" type="ORF">APT59_04225</name>
</gene>
<feature type="region of interest" description="Disordered" evidence="9">
    <location>
        <begin position="1084"/>
        <end position="1114"/>
    </location>
</feature>
<feature type="coiled-coil region" evidence="8">
    <location>
        <begin position="159"/>
        <end position="208"/>
    </location>
</feature>
<evidence type="ECO:0000259" key="12">
    <source>
        <dbReference type="Pfam" id="PF00924"/>
    </source>
</evidence>
<evidence type="ECO:0000259" key="16">
    <source>
        <dbReference type="Pfam" id="PF21088"/>
    </source>
</evidence>
<feature type="transmembrane region" description="Helical" evidence="10">
    <location>
        <begin position="714"/>
        <end position="733"/>
    </location>
</feature>
<dbReference type="SUPFAM" id="SSF50182">
    <property type="entry name" value="Sm-like ribonucleoproteins"/>
    <property type="match status" value="1"/>
</dbReference>
<dbReference type="PANTHER" id="PTHR30347:SF1">
    <property type="entry name" value="MECHANOSENSITIVE CHANNEL MSCK"/>
    <property type="match status" value="1"/>
</dbReference>
<evidence type="ECO:0000256" key="1">
    <source>
        <dbReference type="ARBA" id="ARBA00004651"/>
    </source>
</evidence>
<comment type="subcellular location">
    <subcellularLocation>
        <location evidence="1">Cell membrane</location>
        <topology evidence="1">Multi-pass membrane protein</topology>
    </subcellularLocation>
</comment>
<feature type="domain" description="Mechanosensitive ion channel MscS" evidence="12">
    <location>
        <begin position="915"/>
        <end position="980"/>
    </location>
</feature>
<dbReference type="InterPro" id="IPR024393">
    <property type="entry name" value="MscS_porin"/>
</dbReference>
<dbReference type="InterPro" id="IPR049142">
    <property type="entry name" value="MS_channel_1st"/>
</dbReference>
<accession>A0A0U4VK54</accession>
<dbReference type="InterPro" id="IPR006685">
    <property type="entry name" value="MscS_channel_2nd"/>
</dbReference>
<dbReference type="Pfam" id="PF21082">
    <property type="entry name" value="MS_channel_3rd"/>
    <property type="match status" value="1"/>
</dbReference>
<keyword evidence="5 11" id="KW-0732">Signal</keyword>
<evidence type="ECO:0000256" key="10">
    <source>
        <dbReference type="SAM" id="Phobius"/>
    </source>
</evidence>
<dbReference type="PANTHER" id="PTHR30347">
    <property type="entry name" value="POTASSIUM CHANNEL RELATED"/>
    <property type="match status" value="1"/>
</dbReference>
<feature type="transmembrane region" description="Helical" evidence="10">
    <location>
        <begin position="899"/>
        <end position="927"/>
    </location>
</feature>
<dbReference type="GO" id="GO:0008381">
    <property type="term" value="F:mechanosensitive monoatomic ion channel activity"/>
    <property type="evidence" value="ECO:0007669"/>
    <property type="project" value="UniProtKB-ARBA"/>
</dbReference>
<keyword evidence="4 10" id="KW-0812">Transmembrane</keyword>
<dbReference type="Gene3D" id="2.30.30.60">
    <property type="match status" value="1"/>
</dbReference>
<reference evidence="17 18" key="1">
    <citation type="submission" date="2016-01" db="EMBL/GenBank/DDBJ databases">
        <title>Annotation of Pseudomonas oryzihabitans USDA-ARS-USMARC-56511.</title>
        <authorList>
            <person name="Harhay G.P."/>
            <person name="Harhay D.M."/>
            <person name="Smith T.P.L."/>
            <person name="Bono J.L."/>
            <person name="Heaton M.P."/>
            <person name="Clawson M.L."/>
            <person name="Chitko-Mckown C.G."/>
            <person name="Capik S.F."/>
            <person name="DeDonder K.D."/>
            <person name="Apley M.D."/>
            <person name="Lubbers B.V."/>
            <person name="White B.J."/>
            <person name="Larson R.L."/>
        </authorList>
    </citation>
    <scope>NUCLEOTIDE SEQUENCE [LARGE SCALE GENOMIC DNA]</scope>
    <source>
        <strain evidence="17 18">USDA-ARS-USMARC-56511</strain>
    </source>
</reference>
<dbReference type="FunFam" id="1.10.287.1260:FF:000002">
    <property type="entry name" value="Potassium efflux system KefA"/>
    <property type="match status" value="1"/>
</dbReference>
<feature type="transmembrane region" description="Helical" evidence="10">
    <location>
        <begin position="538"/>
        <end position="557"/>
    </location>
</feature>
<dbReference type="InterPro" id="IPR052702">
    <property type="entry name" value="MscS-like_channel"/>
</dbReference>
<dbReference type="Pfam" id="PF21088">
    <property type="entry name" value="MS_channel_1st"/>
    <property type="match status" value="1"/>
</dbReference>
<feature type="coiled-coil region" evidence="8">
    <location>
        <begin position="286"/>
        <end position="327"/>
    </location>
</feature>
<dbReference type="Gene3D" id="3.30.70.100">
    <property type="match status" value="1"/>
</dbReference>
<dbReference type="KEGG" id="por:APT59_04225"/>
<dbReference type="NCBIfam" id="NF008438">
    <property type="entry name" value="PRK11281.1"/>
    <property type="match status" value="1"/>
</dbReference>
<dbReference type="InterPro" id="IPR011014">
    <property type="entry name" value="MscS_channel_TM-2"/>
</dbReference>
<evidence type="ECO:0000259" key="15">
    <source>
        <dbReference type="Pfam" id="PF21082"/>
    </source>
</evidence>
<dbReference type="InterPro" id="IPR010920">
    <property type="entry name" value="LSM_dom_sf"/>
</dbReference>
<feature type="transmembrane region" description="Helical" evidence="10">
    <location>
        <begin position="778"/>
        <end position="804"/>
    </location>
</feature>
<feature type="transmembrane region" description="Helical" evidence="10">
    <location>
        <begin position="645"/>
        <end position="666"/>
    </location>
</feature>
<evidence type="ECO:0000256" key="11">
    <source>
        <dbReference type="SAM" id="SignalP"/>
    </source>
</evidence>
<dbReference type="AlphaFoldDB" id="A0A0U4VK54"/>
<protein>
    <submittedName>
        <fullName evidence="17">Potassium transporter KefA</fullName>
    </submittedName>
</protein>
<feature type="transmembrane region" description="Helical" evidence="10">
    <location>
        <begin position="569"/>
        <end position="589"/>
    </location>
</feature>
<feature type="transmembrane region" description="Helical" evidence="10">
    <location>
        <begin position="485"/>
        <end position="508"/>
    </location>
</feature>
<dbReference type="SUPFAM" id="SSF82689">
    <property type="entry name" value="Mechanosensitive channel protein MscS (YggB), C-terminal domain"/>
    <property type="match status" value="1"/>
</dbReference>
<evidence type="ECO:0000259" key="13">
    <source>
        <dbReference type="Pfam" id="PF12794"/>
    </source>
</evidence>
<feature type="compositionally biased region" description="Basic and acidic residues" evidence="9">
    <location>
        <begin position="250"/>
        <end position="264"/>
    </location>
</feature>
<organism evidence="17 18">
    <name type="scientific">Pseudomonas oryzihabitans</name>
    <dbReference type="NCBI Taxonomy" id="47885"/>
    <lineage>
        <taxon>Bacteria</taxon>
        <taxon>Pseudomonadati</taxon>
        <taxon>Pseudomonadota</taxon>
        <taxon>Gammaproteobacteria</taxon>
        <taxon>Pseudomonadales</taxon>
        <taxon>Pseudomonadaceae</taxon>
        <taxon>Pseudomonas</taxon>
    </lineage>
</organism>
<feature type="region of interest" description="Disordered" evidence="9">
    <location>
        <begin position="249"/>
        <end position="272"/>
    </location>
</feature>
<sequence>MHRLSALLRAAAFCGCLFALPAVAQDSGPPDAQQVQQNLNGLADRKLPAAEQSAAQDNLQQTLKLLDQRDQYVKQLADLRQQLAQAPQQTKDAQRQLARLRAEPIKPAEQRYAGATPQALEQRLSETSLALNSVQDDLNAANSLVINAQTRPERAQVDIANLQTRLQQIADQLKSGRENAKPLTAERRSQLLAEQAAANAQVQLLRQELAGNSVLQDLGAARRELFTEQVKRYEQETLDLQTLISGKRRQQSEKTLAEASRESQETAGDDVLSQETGLNLQLSDYLLRATDRLNDLNRRNLESRQQLDQLKQTSENMEQQIGVLKGSVLLSKLLYQQRAALPSVKVNKDLTDDIADLRLYQFELNQQRAQIANPEGYVATLLAQQPPEKATPQLRQQLLELLRTRTELQERLNTELNALLSESIDLQLNQRQLQGTISSLRSTLDEQMFWIPSNKPLDWNWVKTAPGKLMQQLRDVPWASSVHELYVGLAERPLLLLPLVLAFATLIWQRPRLYARVNKLNQDIGHYQRDSQLHTPQAILLTILLGLPASLVLWLGGVTLEGDQRGVNAAIGAALLEIAAGWLVFYTVYRLLASGGVAETHFRWARPQAQSLRRLVRRVGLLALALMAVVAIAERQLAGLADDVLGILIVLVAYASLAWMLGRSLLNATARERLPFFRLLLGLMITAIPAVLFFAVLFGYYYTALKLTDRLVDTLYVLMAWIILEATLARGLSVAARRLAYQRAIQKRQAQQEDAEGLEVVQEPTLDMEQVNQQSSRLLRLTLLLAFLGVLYLVWADVVAVFSYLDNVTLYQYTSGTGAAATQVPLTLRVFIIALVIAGLTVALARNLPGLLEVLVLSRLNLAQGSAYATTTLLSYVIVGFGTVTTLATLGVSWDKLQWLATALSVGLGFGLQEIFGNFISGLIILFERPVRVGDLITIGNVTGTVNKIRIRATHITDADRKSVVVPNKTFVTSQLINWTLTDTVTRIVLTFGVNRGSDLAEAQRLIMQAVKENPRVLHDPEPSLYVTQYGASTLDHELRIYVRELGDRSAATDELIRRVDQLLREAGINLLSTPQMEITLKNRHGAEKQLGKKPLLPEGDAQQEAEDPKPSKA</sequence>
<dbReference type="Pfam" id="PF12795">
    <property type="entry name" value="MscS_porin"/>
    <property type="match status" value="1"/>
</dbReference>